<proteinExistence type="predicted"/>
<evidence type="ECO:0000313" key="2">
    <source>
        <dbReference type="Proteomes" id="UP000831701"/>
    </source>
</evidence>
<reference evidence="1" key="1">
    <citation type="submission" date="2022-04" db="EMBL/GenBank/DDBJ databases">
        <title>Jade perch genome.</title>
        <authorList>
            <person name="Chao B."/>
        </authorList>
    </citation>
    <scope>NUCLEOTIDE SEQUENCE</scope>
    <source>
        <strain evidence="1">CB-2022</strain>
    </source>
</reference>
<keyword evidence="2" id="KW-1185">Reference proteome</keyword>
<accession>A0ACB8VZY5</accession>
<sequence length="1555" mass="174504">MELVPKTKYTHFRSESLSSTDETNSNPSSFPPSSPATPLTPSPGLPSSLSSSSLTPILPPSSPRPAENSPTTLCSFFPRMGSFRLGVSATLLPGLKASSRQQHQQQPQAPVESSGDDRSSSSSSPPLHHPVPFLTAPSPPPRPPLQDMNRLGGASRRARVEGGQLGGDEWTRHGSFVNKPTRGWLHSDSVVSSTGVSYTVRYMGCVEVLQSMRALDFNTRTQVTREAISVVCEAVPGAKGAQRRRKPSSRCLMSILGKSNLQFAGMTISLTISTSSLNLLASDCKQIIANHHMQSISFASGGDPDTAEYVAYVAKDPVNQRACHILECSEGLAQEVISTIGQAFELRFKQYLKNPPKLVTPHDRMAPFDGSAWEEEDDEAAPPSDVPYYNNFPGKQPPPGGLIDMRNRPGATLPYGQPGQNDIHKQPLPPLPVGAKEGGRELFDDPSYVNVDKPRPPVAANGNAHRDAFDMKPFDDALGVSVTAAPPLVQQLQCEAWFHGSLSRREAERLLTRDGDFLVRESGTTPGQYVLTGQQGGQAKHLLLVDPEGVVRTKDHRFESVSHLISYHMDNRLPIVSAGSEAMPSSSLGQHLRDIAMGLGRGKNFLGGNFAYSFIQIFFLGSRKHTYTFPDAINVDRSGENQPADGTESAEGLPVEGHLVSEEKTAELSEDTSAEVHTAVPATVSDAPVTTSLEDSGSFVPGSVALSQSEGLPEGPAQVSPDSFSDSYTHITPSPSEPPASLLSTETLEGAELTQEEERLPHEETLYPLNGEEPRQDGEEPGLSSKTTDLGKQADSSVDSEVAEERSEKTGEEGEPEVRRRRSLLAALERIGRTEEEEEGEEEFQLPQREDDSGFSVNKCILGAVILLGLGTIFFSETDYGTRELQDTELPGKQEWLNPEVPPPPVDADSTELLNKLAKGNQQISVLQAQLQAQKEELKVAKGQAAEGAKERLLWEEVEKENSRLKKEMASLPVLQKENDRMKRELESVSALQKELETLRSTLTELKLSSAAGEAAQAPVKPVTSPPSGQPENTTQGTAGPAAETQPRKPWDDQRDKKKDTRKDKNYTGERREGKERGTSEWKEGEKKQHKDGVKTEWKKGKHEQGKFDIEKDKEGKQKWHSDETTQWKEKDRKKEKSNRGDEGKPWKDREGKKEWIEKSEKKEFKEEKDWKKAKHEKVNEGKQWRGKEEKKDWKVGKDHGEKHRGKEEWKGEREWKREKDGSKESGKEKWEKKDWKEKGEKKEWKKESDWKSKNGKDHSREGKGNGERKHWEESKNHGKESKRKDERNQWKSKNGKDNNEWKRKDERKQWNDNEWKSKNGKDNNKWKSKDERKQEKKEEQWKKGGQKEKKHNGDWKKDRPGSQKHKDEHNFNSIHGHKEEHLWGDRKPPHTHRRPPMEQPEYWVQQRDRLQNNPKPPQLLCNSVETCAQSEGLLPVPFPEFESILHTYLAKAEEAGADDAKREELRKLAAEFFKDGVFVHDQMSFQEFAEDLEDILEDMVEGDDDEEEEEDSAIEEEMEGFEREVMKKFSVPGAVEKEERFKGEWRKESGRGHG</sequence>
<organism evidence="1 2">
    <name type="scientific">Scortum barcoo</name>
    <name type="common">barcoo grunter</name>
    <dbReference type="NCBI Taxonomy" id="214431"/>
    <lineage>
        <taxon>Eukaryota</taxon>
        <taxon>Metazoa</taxon>
        <taxon>Chordata</taxon>
        <taxon>Craniata</taxon>
        <taxon>Vertebrata</taxon>
        <taxon>Euteleostomi</taxon>
        <taxon>Actinopterygii</taxon>
        <taxon>Neopterygii</taxon>
        <taxon>Teleostei</taxon>
        <taxon>Neoteleostei</taxon>
        <taxon>Acanthomorphata</taxon>
        <taxon>Eupercaria</taxon>
        <taxon>Centrarchiformes</taxon>
        <taxon>Terapontoidei</taxon>
        <taxon>Terapontidae</taxon>
        <taxon>Scortum</taxon>
    </lineage>
</organism>
<dbReference type="EMBL" id="CM041546">
    <property type="protein sequence ID" value="KAI3361051.1"/>
    <property type="molecule type" value="Genomic_DNA"/>
</dbReference>
<name>A0ACB8VZY5_9TELE</name>
<protein>
    <submittedName>
        <fullName evidence="1">Uncharacterized protein</fullName>
    </submittedName>
</protein>
<comment type="caution">
    <text evidence="1">The sequence shown here is derived from an EMBL/GenBank/DDBJ whole genome shotgun (WGS) entry which is preliminary data.</text>
</comment>
<gene>
    <name evidence="1" type="ORF">L3Q82_013250</name>
</gene>
<dbReference type="Proteomes" id="UP000831701">
    <property type="component" value="Chromosome 16"/>
</dbReference>
<evidence type="ECO:0000313" key="1">
    <source>
        <dbReference type="EMBL" id="KAI3361051.1"/>
    </source>
</evidence>